<evidence type="ECO:0000256" key="1">
    <source>
        <dbReference type="SAM" id="MobiDB-lite"/>
    </source>
</evidence>
<feature type="compositionally biased region" description="Basic and acidic residues" evidence="1">
    <location>
        <begin position="7"/>
        <end position="18"/>
    </location>
</feature>
<gene>
    <name evidence="2" type="ORF">Aiant_87470</name>
</gene>
<dbReference type="EMBL" id="AP023356">
    <property type="protein sequence ID" value="BCJ48090.1"/>
    <property type="molecule type" value="Genomic_DNA"/>
</dbReference>
<sequence length="95" mass="10222">MLAQPFEPDRRKIADGRSDAGQPTFARDKPFVEGPLERLRSVPGSNPSWTCAPSCRPASSVLARLKLAVAPGCSRRTENCSERKPAAALRGEAVC</sequence>
<feature type="region of interest" description="Disordered" evidence="1">
    <location>
        <begin position="1"/>
        <end position="34"/>
    </location>
</feature>
<keyword evidence="3" id="KW-1185">Reference proteome</keyword>
<protein>
    <submittedName>
        <fullName evidence="2">Uncharacterized protein</fullName>
    </submittedName>
</protein>
<proteinExistence type="predicted"/>
<name>A0ABM7M8Z8_9ACTN</name>
<reference evidence="2 3" key="1">
    <citation type="submission" date="2020-08" db="EMBL/GenBank/DDBJ databases">
        <title>Whole genome shotgun sequence of Actinoplanes ianthinogenes NBRC 13996.</title>
        <authorList>
            <person name="Komaki H."/>
            <person name="Tamura T."/>
        </authorList>
    </citation>
    <scope>NUCLEOTIDE SEQUENCE [LARGE SCALE GENOMIC DNA]</scope>
    <source>
        <strain evidence="2 3">NBRC 13996</strain>
    </source>
</reference>
<accession>A0ABM7M8Z8</accession>
<dbReference type="Proteomes" id="UP000676967">
    <property type="component" value="Chromosome"/>
</dbReference>
<evidence type="ECO:0000313" key="2">
    <source>
        <dbReference type="EMBL" id="BCJ48090.1"/>
    </source>
</evidence>
<organism evidence="2 3">
    <name type="scientific">Actinoplanes ianthinogenes</name>
    <dbReference type="NCBI Taxonomy" id="122358"/>
    <lineage>
        <taxon>Bacteria</taxon>
        <taxon>Bacillati</taxon>
        <taxon>Actinomycetota</taxon>
        <taxon>Actinomycetes</taxon>
        <taxon>Micromonosporales</taxon>
        <taxon>Micromonosporaceae</taxon>
        <taxon>Actinoplanes</taxon>
    </lineage>
</organism>
<evidence type="ECO:0000313" key="3">
    <source>
        <dbReference type="Proteomes" id="UP000676967"/>
    </source>
</evidence>